<keyword evidence="15" id="KW-1185">Reference proteome</keyword>
<gene>
    <name evidence="14" type="ORF">DIABBA_LOCUS10985</name>
</gene>
<dbReference type="OrthoDB" id="6683853at2759"/>
<evidence type="ECO:0000256" key="3">
    <source>
        <dbReference type="ARBA" id="ARBA00016324"/>
    </source>
</evidence>
<reference evidence="14" key="1">
    <citation type="submission" date="2022-01" db="EMBL/GenBank/DDBJ databases">
        <authorList>
            <person name="King R."/>
        </authorList>
    </citation>
    <scope>NUCLEOTIDE SEQUENCE</scope>
</reference>
<comment type="similarity">
    <text evidence="2 13">Belongs to the UQCRQ/QCR8 family.</text>
</comment>
<evidence type="ECO:0000256" key="8">
    <source>
        <dbReference type="ARBA" id="ARBA00022982"/>
    </source>
</evidence>
<evidence type="ECO:0000256" key="7">
    <source>
        <dbReference type="ARBA" id="ARBA00022792"/>
    </source>
</evidence>
<dbReference type="GO" id="GO:0005743">
    <property type="term" value="C:mitochondrial inner membrane"/>
    <property type="evidence" value="ECO:0007669"/>
    <property type="project" value="UniProtKB-SubCell"/>
</dbReference>
<evidence type="ECO:0000256" key="9">
    <source>
        <dbReference type="ARBA" id="ARBA00022989"/>
    </source>
</evidence>
<name>A0A9N9T6R0_DIABA</name>
<dbReference type="AlphaFoldDB" id="A0A9N9T6R0"/>
<dbReference type="SUPFAM" id="SSF81508">
    <property type="entry name" value="Ubiquinone-binding protein QP-C of cytochrome bc1 complex (Ubiquinol-cytochrome c reductase)"/>
    <property type="match status" value="1"/>
</dbReference>
<sequence>MTGDHPQFGNLFYLRNIVFYKISPYHIKLFPSFRIKNTIRRILYEAPWIVPPLALSCLVYYSMDNLHEKYQRKIPGQFDDEDNKNDENNKE</sequence>
<dbReference type="Proteomes" id="UP001153709">
    <property type="component" value="Chromosome 7"/>
</dbReference>
<evidence type="ECO:0000256" key="13">
    <source>
        <dbReference type="RuleBase" id="RU368118"/>
    </source>
</evidence>
<comment type="function">
    <text evidence="13">Component of the ubiquinol-cytochrome c oxidoreductase, a multisubunit transmembrane complex that is part of the mitochondrial electron transport chain which drives oxidative phosphorylation. The complex plays an important role in the uptake of multiple carbon sources present in different host niches.</text>
</comment>
<comment type="subcellular location">
    <subcellularLocation>
        <location evidence="1 13">Mitochondrion inner membrane</location>
        <topology evidence="1 13">Single-pass membrane protein</topology>
    </subcellularLocation>
</comment>
<comment type="subunit">
    <text evidence="12 13">Component of the ubiquinol-cytochrome c oxidoreductase (cytochrome b-c1 complex, complex III, CIII), a multisubunit enzyme composed of 11 subunits. The complex is composed of 3 respiratory subunits cytochrome b, cytochrome c1 and Rieske protein UQCRFS1, 2 core protein subunits UQCRC1/QCR1 and UQCRC2/QCR2, and 6 low-molecular weight protein subunits UQCRH/QCR6, UQCRB/QCR7, UQCRQ/QCR8, UQCR10/QCR9, UQCR11/QCR10 and subunit 9, the cleavage product of Rieske protein UQCRFS1. The complex exists as an obligatory dimer and forms supercomplexes (SCs) in the inner mitochondrial membrane with NADH-ubiquinone oxidoreductase (complex I, CI) and cytochrome c oxidase (complex IV, CIV), resulting in different assemblies (supercomplex SCI(1)III(2)IV(1) and megacomplex MCI(2)III(2)IV(2)). Interacts with UQCC6.</text>
</comment>
<keyword evidence="9" id="KW-1133">Transmembrane helix</keyword>
<keyword evidence="11" id="KW-0472">Membrane</keyword>
<dbReference type="InterPro" id="IPR036642">
    <property type="entry name" value="Cyt_bc1_su8_sf"/>
</dbReference>
<proteinExistence type="inferred from homology"/>
<keyword evidence="7 13" id="KW-0999">Mitochondrion inner membrane</keyword>
<dbReference type="Gene3D" id="1.20.5.210">
    <property type="entry name" value="Cytochrome b-c1 complex subunit 8"/>
    <property type="match status" value="1"/>
</dbReference>
<dbReference type="EMBL" id="OU898282">
    <property type="protein sequence ID" value="CAG9838053.1"/>
    <property type="molecule type" value="Genomic_DNA"/>
</dbReference>
<protein>
    <recommendedName>
        <fullName evidence="3 13">Cytochrome b-c1 complex subunit 8</fullName>
    </recommendedName>
    <alternativeName>
        <fullName evidence="13">Complex III subunit 8</fullName>
    </alternativeName>
</protein>
<evidence type="ECO:0000256" key="11">
    <source>
        <dbReference type="ARBA" id="ARBA00023136"/>
    </source>
</evidence>
<keyword evidence="4 13" id="KW-0813">Transport</keyword>
<accession>A0A9N9T6R0</accession>
<dbReference type="GO" id="GO:0045275">
    <property type="term" value="C:respiratory chain complex III"/>
    <property type="evidence" value="ECO:0007669"/>
    <property type="project" value="UniProtKB-UniRule"/>
</dbReference>
<dbReference type="GO" id="GO:0006122">
    <property type="term" value="P:mitochondrial electron transport, ubiquinol to cytochrome c"/>
    <property type="evidence" value="ECO:0007669"/>
    <property type="project" value="UniProtKB-UniRule"/>
</dbReference>
<dbReference type="InterPro" id="IPR004205">
    <property type="entry name" value="Cyt_bc1_su8"/>
</dbReference>
<evidence type="ECO:0000256" key="2">
    <source>
        <dbReference type="ARBA" id="ARBA00007668"/>
    </source>
</evidence>
<keyword evidence="5 13" id="KW-0679">Respiratory chain</keyword>
<evidence type="ECO:0000256" key="6">
    <source>
        <dbReference type="ARBA" id="ARBA00022692"/>
    </source>
</evidence>
<keyword evidence="6" id="KW-0812">Transmembrane</keyword>
<evidence type="ECO:0000256" key="10">
    <source>
        <dbReference type="ARBA" id="ARBA00023128"/>
    </source>
</evidence>
<organism evidence="14 15">
    <name type="scientific">Diabrotica balteata</name>
    <name type="common">Banded cucumber beetle</name>
    <dbReference type="NCBI Taxonomy" id="107213"/>
    <lineage>
        <taxon>Eukaryota</taxon>
        <taxon>Metazoa</taxon>
        <taxon>Ecdysozoa</taxon>
        <taxon>Arthropoda</taxon>
        <taxon>Hexapoda</taxon>
        <taxon>Insecta</taxon>
        <taxon>Pterygota</taxon>
        <taxon>Neoptera</taxon>
        <taxon>Endopterygota</taxon>
        <taxon>Coleoptera</taxon>
        <taxon>Polyphaga</taxon>
        <taxon>Cucujiformia</taxon>
        <taxon>Chrysomeloidea</taxon>
        <taxon>Chrysomelidae</taxon>
        <taxon>Galerucinae</taxon>
        <taxon>Diabroticina</taxon>
        <taxon>Diabroticites</taxon>
        <taxon>Diabrotica</taxon>
    </lineage>
</organism>
<keyword evidence="8 13" id="KW-0249">Electron transport</keyword>
<evidence type="ECO:0000313" key="15">
    <source>
        <dbReference type="Proteomes" id="UP001153709"/>
    </source>
</evidence>
<evidence type="ECO:0000256" key="1">
    <source>
        <dbReference type="ARBA" id="ARBA00004434"/>
    </source>
</evidence>
<evidence type="ECO:0000256" key="12">
    <source>
        <dbReference type="ARBA" id="ARBA00047105"/>
    </source>
</evidence>
<evidence type="ECO:0000256" key="5">
    <source>
        <dbReference type="ARBA" id="ARBA00022660"/>
    </source>
</evidence>
<keyword evidence="10 13" id="KW-0496">Mitochondrion</keyword>
<evidence type="ECO:0000256" key="4">
    <source>
        <dbReference type="ARBA" id="ARBA00022448"/>
    </source>
</evidence>
<dbReference type="Pfam" id="PF02939">
    <property type="entry name" value="UcrQ"/>
    <property type="match status" value="1"/>
</dbReference>
<evidence type="ECO:0000313" key="14">
    <source>
        <dbReference type="EMBL" id="CAG9838053.1"/>
    </source>
</evidence>